<name>A0A418Y931_9GAMM</name>
<accession>A0A418Y931</accession>
<evidence type="ECO:0000313" key="1">
    <source>
        <dbReference type="EMBL" id="RJG36161.1"/>
    </source>
</evidence>
<reference evidence="1 2" key="2">
    <citation type="submission" date="2019-01" db="EMBL/GenBank/DDBJ databases">
        <title>Motilimonas pumilus sp. nov., isolated from the gut of sea cucumber (Apostichopus japonicus).</title>
        <authorList>
            <person name="Wang F.-Q."/>
            <person name="Ren L.-H."/>
            <person name="Lin Y.-W."/>
            <person name="Sun G.-H."/>
            <person name="Du Z.-J."/>
            <person name="Zhao J.-X."/>
            <person name="Liu X.-J."/>
            <person name="Liu L.-J."/>
        </authorList>
    </citation>
    <scope>NUCLEOTIDE SEQUENCE [LARGE SCALE GENOMIC DNA]</scope>
    <source>
        <strain evidence="1 2">PLHSC7-2</strain>
    </source>
</reference>
<dbReference type="Proteomes" id="UP000283255">
    <property type="component" value="Unassembled WGS sequence"/>
</dbReference>
<comment type="caution">
    <text evidence="1">The sequence shown here is derived from an EMBL/GenBank/DDBJ whole genome shotgun (WGS) entry which is preliminary data.</text>
</comment>
<sequence length="196" mass="21952">MPDPTGWIDPLGLANKKGDEFCCGGDVTNTAPGPANLASNKIRLKTQLFLQEEGLLDTQGRLTQRALSSAYETKTTQQGVLQNKTVVQELTKDGSHIEDWGKYTTETVYTKPSNSIVADQNGQLSLIPNGQPQGLQIHFYINRRTGEINYTHQDFKVKNKVAEVFEPRRKREPAVQVQIETDHGYYDFTNVGRRGL</sequence>
<protein>
    <submittedName>
        <fullName evidence="1">Uncharacterized protein</fullName>
    </submittedName>
</protein>
<organism evidence="1 2">
    <name type="scientific">Motilimonas pumila</name>
    <dbReference type="NCBI Taxonomy" id="2303987"/>
    <lineage>
        <taxon>Bacteria</taxon>
        <taxon>Pseudomonadati</taxon>
        <taxon>Pseudomonadota</taxon>
        <taxon>Gammaproteobacteria</taxon>
        <taxon>Alteromonadales</taxon>
        <taxon>Alteromonadales genera incertae sedis</taxon>
        <taxon>Motilimonas</taxon>
    </lineage>
</organism>
<dbReference type="AlphaFoldDB" id="A0A418Y931"/>
<proteinExistence type="predicted"/>
<reference evidence="1 2" key="1">
    <citation type="submission" date="2018-09" db="EMBL/GenBank/DDBJ databases">
        <authorList>
            <person name="Wang F."/>
        </authorList>
    </citation>
    <scope>NUCLEOTIDE SEQUENCE [LARGE SCALE GENOMIC DNA]</scope>
    <source>
        <strain evidence="1 2">PLHSC7-2</strain>
    </source>
</reference>
<evidence type="ECO:0000313" key="2">
    <source>
        <dbReference type="Proteomes" id="UP000283255"/>
    </source>
</evidence>
<keyword evidence="2" id="KW-1185">Reference proteome</keyword>
<gene>
    <name evidence="1" type="ORF">D1Z90_20505</name>
</gene>
<dbReference type="RefSeq" id="WP_119912627.1">
    <property type="nucleotide sequence ID" value="NZ_QZCH01000087.1"/>
</dbReference>
<dbReference type="OrthoDB" id="6043530at2"/>
<dbReference type="EMBL" id="QZCH01000087">
    <property type="protein sequence ID" value="RJG36161.1"/>
    <property type="molecule type" value="Genomic_DNA"/>
</dbReference>